<feature type="transmembrane region" description="Helical" evidence="2">
    <location>
        <begin position="135"/>
        <end position="153"/>
    </location>
</feature>
<protein>
    <recommendedName>
        <fullName evidence="4">DUF106 domain-containing protein</fullName>
    </recommendedName>
</protein>
<dbReference type="EMBL" id="VSSQ01000004">
    <property type="protein sequence ID" value="MPL57021.1"/>
    <property type="molecule type" value="Genomic_DNA"/>
</dbReference>
<keyword evidence="2" id="KW-0472">Membrane</keyword>
<sequence>MEQLLVWLDPFFVLPYRMVPQPEAAYFLGTAVLALVAGLIGIATLRMAQRMHRKRLKKLQDDMRHYHELSESALQNSGKEAFKAVNRQGHEAFGYYFSLSNALFVASLWPVPIMLAWMQLRFGTISPELPFSLPLFGNQPSMVFWFILFYIPLRMFSTKTITRWQLRSGAAPLETQTVNSTEANAGAELQAQPQAPVQPQAQAHKVDAP</sequence>
<keyword evidence="2" id="KW-1133">Transmembrane helix</keyword>
<comment type="caution">
    <text evidence="3">The sequence shown here is derived from an EMBL/GenBank/DDBJ whole genome shotgun (WGS) entry which is preliminary data.</text>
</comment>
<feature type="transmembrane region" description="Helical" evidence="2">
    <location>
        <begin position="93"/>
        <end position="115"/>
    </location>
</feature>
<dbReference type="AlphaFoldDB" id="A0A644STL7"/>
<evidence type="ECO:0000256" key="1">
    <source>
        <dbReference type="SAM" id="MobiDB-lite"/>
    </source>
</evidence>
<evidence type="ECO:0000256" key="2">
    <source>
        <dbReference type="SAM" id="Phobius"/>
    </source>
</evidence>
<name>A0A644STL7_9ZZZZ</name>
<evidence type="ECO:0000313" key="3">
    <source>
        <dbReference type="EMBL" id="MPL57021.1"/>
    </source>
</evidence>
<reference evidence="3" key="1">
    <citation type="submission" date="2019-08" db="EMBL/GenBank/DDBJ databases">
        <authorList>
            <person name="Kucharzyk K."/>
            <person name="Murdoch R.W."/>
            <person name="Higgins S."/>
            <person name="Loffler F."/>
        </authorList>
    </citation>
    <scope>NUCLEOTIDE SEQUENCE</scope>
</reference>
<feature type="compositionally biased region" description="Low complexity" evidence="1">
    <location>
        <begin position="190"/>
        <end position="203"/>
    </location>
</feature>
<keyword evidence="2" id="KW-0812">Transmembrane</keyword>
<evidence type="ECO:0008006" key="4">
    <source>
        <dbReference type="Google" id="ProtNLM"/>
    </source>
</evidence>
<proteinExistence type="predicted"/>
<feature type="region of interest" description="Disordered" evidence="1">
    <location>
        <begin position="181"/>
        <end position="209"/>
    </location>
</feature>
<feature type="transmembrane region" description="Helical" evidence="2">
    <location>
        <begin position="24"/>
        <end position="48"/>
    </location>
</feature>
<gene>
    <name evidence="3" type="ORF">SDC9_02514</name>
</gene>
<organism evidence="3">
    <name type="scientific">bioreactor metagenome</name>
    <dbReference type="NCBI Taxonomy" id="1076179"/>
    <lineage>
        <taxon>unclassified sequences</taxon>
        <taxon>metagenomes</taxon>
        <taxon>ecological metagenomes</taxon>
    </lineage>
</organism>
<accession>A0A644STL7</accession>